<feature type="domain" description="Glycosyltransferase 2-like" evidence="1">
    <location>
        <begin position="6"/>
        <end position="133"/>
    </location>
</feature>
<gene>
    <name evidence="2" type="ORF">PHO31112_02399</name>
</gene>
<organism evidence="2 3">
    <name type="scientific">Pandoraea horticolens</name>
    <dbReference type="NCBI Taxonomy" id="2508298"/>
    <lineage>
        <taxon>Bacteria</taxon>
        <taxon>Pseudomonadati</taxon>
        <taxon>Pseudomonadota</taxon>
        <taxon>Betaproteobacteria</taxon>
        <taxon>Burkholderiales</taxon>
        <taxon>Burkholderiaceae</taxon>
        <taxon>Pandoraea</taxon>
    </lineage>
</organism>
<protein>
    <submittedName>
        <fullName evidence="2">Glycosyltransferase group 2</fullName>
    </submittedName>
</protein>
<dbReference type="InterPro" id="IPR050834">
    <property type="entry name" value="Glycosyltransf_2"/>
</dbReference>
<dbReference type="RefSeq" id="WP_150620708.1">
    <property type="nucleotide sequence ID" value="NZ_CABPSM010000006.1"/>
</dbReference>
<dbReference type="PANTHER" id="PTHR43685:SF11">
    <property type="entry name" value="GLYCOSYLTRANSFERASE TAGX-RELATED"/>
    <property type="match status" value="1"/>
</dbReference>
<dbReference type="Pfam" id="PF00535">
    <property type="entry name" value="Glycos_transf_2"/>
    <property type="match status" value="1"/>
</dbReference>
<evidence type="ECO:0000313" key="3">
    <source>
        <dbReference type="Proteomes" id="UP000343317"/>
    </source>
</evidence>
<accession>A0A5E4V2P3</accession>
<keyword evidence="2" id="KW-0808">Transferase</keyword>
<dbReference type="SUPFAM" id="SSF53448">
    <property type="entry name" value="Nucleotide-diphospho-sugar transferases"/>
    <property type="match status" value="1"/>
</dbReference>
<reference evidence="2 3" key="1">
    <citation type="submission" date="2019-08" db="EMBL/GenBank/DDBJ databases">
        <authorList>
            <person name="Peeters C."/>
        </authorList>
    </citation>
    <scope>NUCLEOTIDE SEQUENCE [LARGE SCALE GENOMIC DNA]</scope>
    <source>
        <strain evidence="2 3">LMG 31112</strain>
    </source>
</reference>
<dbReference type="InterPro" id="IPR001173">
    <property type="entry name" value="Glyco_trans_2-like"/>
</dbReference>
<sequence>MQPLLSVVIPTHNRAQYAIHAIRSLLAIDDSRLEVVVTDTSTDARLAAELEANPSLANSPRLRYIRPTERLDMTGNHNAAVGAATGQYICLIGDDDTIAAEALDAAQWALGNDIDVIAPDVVANYAWPDFRSRHFGMGHASRLYIARKFGSVTCLDSSDALRNALRGAAQGTDGLPKIYHGIVAKRVLDSIKAVSGNYFHGSSPDVSGAIGLALSTKRFVKLAYPLTIPGASGGSNTGRSAVNQHKGKLSDEAQTKGFEAKGWSAGVPKFFSVETVWAHASLETIAKIDASRVRDFNFAHLIAICKVLHGEYATEIEQALTEAASILGVTKASLQSEIDADIGRIKRKRVLHVAQRLLRPTAAGGRFYVGNLATIEDTPPVLADQMRRRGENWSKMAAAAQVVIRTSAASAH</sequence>
<dbReference type="EMBL" id="CABPSM010000006">
    <property type="protein sequence ID" value="VVE06488.1"/>
    <property type="molecule type" value="Genomic_DNA"/>
</dbReference>
<dbReference type="Proteomes" id="UP000343317">
    <property type="component" value="Unassembled WGS sequence"/>
</dbReference>
<evidence type="ECO:0000259" key="1">
    <source>
        <dbReference type="Pfam" id="PF00535"/>
    </source>
</evidence>
<dbReference type="GO" id="GO:0016740">
    <property type="term" value="F:transferase activity"/>
    <property type="evidence" value="ECO:0007669"/>
    <property type="project" value="UniProtKB-KW"/>
</dbReference>
<keyword evidence="3" id="KW-1185">Reference proteome</keyword>
<proteinExistence type="predicted"/>
<dbReference type="CDD" id="cd00761">
    <property type="entry name" value="Glyco_tranf_GTA_type"/>
    <property type="match status" value="1"/>
</dbReference>
<name>A0A5E4V2P3_9BURK</name>
<evidence type="ECO:0000313" key="2">
    <source>
        <dbReference type="EMBL" id="VVE06488.1"/>
    </source>
</evidence>
<dbReference type="InterPro" id="IPR029044">
    <property type="entry name" value="Nucleotide-diphossugar_trans"/>
</dbReference>
<dbReference type="PANTHER" id="PTHR43685">
    <property type="entry name" value="GLYCOSYLTRANSFERASE"/>
    <property type="match status" value="1"/>
</dbReference>
<dbReference type="AlphaFoldDB" id="A0A5E4V2P3"/>
<dbReference type="Gene3D" id="3.90.550.10">
    <property type="entry name" value="Spore Coat Polysaccharide Biosynthesis Protein SpsA, Chain A"/>
    <property type="match status" value="1"/>
</dbReference>